<keyword evidence="3" id="KW-1185">Reference proteome</keyword>
<protein>
    <submittedName>
        <fullName evidence="2">Uncharacterized protein</fullName>
    </submittedName>
</protein>
<evidence type="ECO:0000313" key="3">
    <source>
        <dbReference type="Proteomes" id="UP001177670"/>
    </source>
</evidence>
<dbReference type="AlphaFoldDB" id="A0AA40G4J0"/>
<feature type="non-terminal residue" evidence="2">
    <location>
        <position position="1"/>
    </location>
</feature>
<proteinExistence type="predicted"/>
<feature type="compositionally biased region" description="Polar residues" evidence="1">
    <location>
        <begin position="30"/>
        <end position="40"/>
    </location>
</feature>
<feature type="region of interest" description="Disordered" evidence="1">
    <location>
        <begin position="24"/>
        <end position="46"/>
    </location>
</feature>
<comment type="caution">
    <text evidence="2">The sequence shown here is derived from an EMBL/GenBank/DDBJ whole genome shotgun (WGS) entry which is preliminary data.</text>
</comment>
<dbReference type="Proteomes" id="UP001177670">
    <property type="component" value="Unassembled WGS sequence"/>
</dbReference>
<dbReference type="EMBL" id="JAHYIQ010000007">
    <property type="protein sequence ID" value="KAK1130775.1"/>
    <property type="molecule type" value="Genomic_DNA"/>
</dbReference>
<evidence type="ECO:0000313" key="2">
    <source>
        <dbReference type="EMBL" id="KAK1130775.1"/>
    </source>
</evidence>
<gene>
    <name evidence="2" type="ORF">K0M31_018884</name>
</gene>
<evidence type="ECO:0000256" key="1">
    <source>
        <dbReference type="SAM" id="MobiDB-lite"/>
    </source>
</evidence>
<reference evidence="2" key="1">
    <citation type="submission" date="2021-10" db="EMBL/GenBank/DDBJ databases">
        <title>Melipona bicolor Genome sequencing and assembly.</title>
        <authorList>
            <person name="Araujo N.S."/>
            <person name="Arias M.C."/>
        </authorList>
    </citation>
    <scope>NUCLEOTIDE SEQUENCE</scope>
    <source>
        <strain evidence="2">USP_2M_L1-L4_2017</strain>
        <tissue evidence="2">Whole body</tissue>
    </source>
</reference>
<organism evidence="2 3">
    <name type="scientific">Melipona bicolor</name>
    <dbReference type="NCBI Taxonomy" id="60889"/>
    <lineage>
        <taxon>Eukaryota</taxon>
        <taxon>Metazoa</taxon>
        <taxon>Ecdysozoa</taxon>
        <taxon>Arthropoda</taxon>
        <taxon>Hexapoda</taxon>
        <taxon>Insecta</taxon>
        <taxon>Pterygota</taxon>
        <taxon>Neoptera</taxon>
        <taxon>Endopterygota</taxon>
        <taxon>Hymenoptera</taxon>
        <taxon>Apocrita</taxon>
        <taxon>Aculeata</taxon>
        <taxon>Apoidea</taxon>
        <taxon>Anthophila</taxon>
        <taxon>Apidae</taxon>
        <taxon>Melipona</taxon>
    </lineage>
</organism>
<name>A0AA40G4J0_9HYME</name>
<accession>A0AA40G4J0</accession>
<sequence length="88" mass="10196">LGARHLENCPRIFVHLYRVRRKKRRKLSYETHSSSSNGTRQPRLDHNGRAIVPLNLHFRQLRKLSGGNVVYAFPNSNIARVHGRRGSI</sequence>